<comment type="subcellular location">
    <subcellularLocation>
        <location evidence="1">Nucleus</location>
    </subcellularLocation>
</comment>
<keyword evidence="3" id="KW-0805">Transcription regulation</keyword>
<organism evidence="7">
    <name type="scientific">Sesamum latifolium</name>
    <dbReference type="NCBI Taxonomy" id="2727402"/>
    <lineage>
        <taxon>Eukaryota</taxon>
        <taxon>Viridiplantae</taxon>
        <taxon>Streptophyta</taxon>
        <taxon>Embryophyta</taxon>
        <taxon>Tracheophyta</taxon>
        <taxon>Spermatophyta</taxon>
        <taxon>Magnoliopsida</taxon>
        <taxon>eudicotyledons</taxon>
        <taxon>Gunneridae</taxon>
        <taxon>Pentapetalae</taxon>
        <taxon>asterids</taxon>
        <taxon>lamiids</taxon>
        <taxon>Lamiales</taxon>
        <taxon>Pedaliaceae</taxon>
        <taxon>Sesamum</taxon>
    </lineage>
</organism>
<evidence type="ECO:0000313" key="7">
    <source>
        <dbReference type="EMBL" id="KAL0410849.1"/>
    </source>
</evidence>
<reference evidence="7" key="2">
    <citation type="journal article" date="2024" name="Plant">
        <title>Genomic evolution and insights into agronomic trait innovations of Sesamum species.</title>
        <authorList>
            <person name="Miao H."/>
            <person name="Wang L."/>
            <person name="Qu L."/>
            <person name="Liu H."/>
            <person name="Sun Y."/>
            <person name="Le M."/>
            <person name="Wang Q."/>
            <person name="Wei S."/>
            <person name="Zheng Y."/>
            <person name="Lin W."/>
            <person name="Duan Y."/>
            <person name="Cao H."/>
            <person name="Xiong S."/>
            <person name="Wang X."/>
            <person name="Wei L."/>
            <person name="Li C."/>
            <person name="Ma Q."/>
            <person name="Ju M."/>
            <person name="Zhao R."/>
            <person name="Li G."/>
            <person name="Mu C."/>
            <person name="Tian Q."/>
            <person name="Mei H."/>
            <person name="Zhang T."/>
            <person name="Gao T."/>
            <person name="Zhang H."/>
        </authorList>
    </citation>
    <scope>NUCLEOTIDE SEQUENCE</scope>
    <source>
        <strain evidence="7">KEN1</strain>
    </source>
</reference>
<dbReference type="AlphaFoldDB" id="A0AAW2U1Y9"/>
<dbReference type="InterPro" id="IPR027417">
    <property type="entry name" value="P-loop_NTPase"/>
</dbReference>
<proteinExistence type="predicted"/>
<dbReference type="PANTHER" id="PTHR45782:SF1">
    <property type="entry name" value="DAR GTPASE 2, MITOCHONDRIAL"/>
    <property type="match status" value="1"/>
</dbReference>
<keyword evidence="4" id="KW-0342">GTP-binding</keyword>
<dbReference type="SUPFAM" id="SSF47459">
    <property type="entry name" value="HLH, helix-loop-helix DNA-binding domain"/>
    <property type="match status" value="1"/>
</dbReference>
<name>A0AAW2U1Y9_9LAMI</name>
<dbReference type="GO" id="GO:0005634">
    <property type="term" value="C:nucleus"/>
    <property type="evidence" value="ECO:0007669"/>
    <property type="project" value="UniProtKB-SubCell"/>
</dbReference>
<evidence type="ECO:0000256" key="3">
    <source>
        <dbReference type="ARBA" id="ARBA00023015"/>
    </source>
</evidence>
<dbReference type="SUPFAM" id="SSF52540">
    <property type="entry name" value="P-loop containing nucleoside triphosphate hydrolases"/>
    <property type="match status" value="1"/>
</dbReference>
<gene>
    <name evidence="7" type="ORF">Slati_3674600</name>
</gene>
<evidence type="ECO:0000256" key="1">
    <source>
        <dbReference type="ARBA" id="ARBA00004123"/>
    </source>
</evidence>
<dbReference type="GO" id="GO:0046983">
    <property type="term" value="F:protein dimerization activity"/>
    <property type="evidence" value="ECO:0007669"/>
    <property type="project" value="InterPro"/>
</dbReference>
<keyword evidence="5" id="KW-0804">Transcription</keyword>
<dbReference type="GO" id="GO:0003924">
    <property type="term" value="F:GTPase activity"/>
    <property type="evidence" value="ECO:0007669"/>
    <property type="project" value="TreeGrafter"/>
</dbReference>
<dbReference type="Gene3D" id="3.40.50.300">
    <property type="entry name" value="P-loop containing nucleotide triphosphate hydrolases"/>
    <property type="match status" value="1"/>
</dbReference>
<evidence type="ECO:0000256" key="5">
    <source>
        <dbReference type="ARBA" id="ARBA00023163"/>
    </source>
</evidence>
<sequence>MAAAETLIQKIGKAVKEVAKTRSSEWWYTPHMAAASRAIDERIPLVDLVLEVRDARVHFFLDIWIYLGNDYNMFVEMPESICLLVHIPLSSEYLQLRKFPSSSRRVIVLNKMDLANRPRTKEWLRFFEEQKCMAFAVNSHNRENIREFLTFLQGRVRELKKENDTAHAITLMLVGIPNVGKSALANSLHQVGRIAAADCKSSQIYVLDTPGVLPPNVIEDGICSKLALTGAIKDSMVGEIQLAEYFLSILSLSDEYKKWGTLPGFETRQLLSYEGISNPDKRQKRQYPTDHTQDFIVNNVRRSLFDTVSSFTGCIENGKDLARLIEQEFEVLVKVFHLPLESEESSYCRAAAKLLNLYRTGRLGHYTLDSLPSNGPALYYLRRCNKSDKASMLDEAIEYLKSLQLQVQMMSMGYGTVPMMYPGMQQYIPAMGVGTGMGMGMNRPMVPYPSMLPGSVMPNPAVAAQMGPRFPMPAFHLQHDPSRIQAHNQSDPMLNSLVAHNPNQPRMPNFVDPYQHFIGFHQALPLPQAS</sequence>
<dbReference type="GO" id="GO:0005525">
    <property type="term" value="F:GTP binding"/>
    <property type="evidence" value="ECO:0007669"/>
    <property type="project" value="UniProtKB-KW"/>
</dbReference>
<reference evidence="7" key="1">
    <citation type="submission" date="2020-06" db="EMBL/GenBank/DDBJ databases">
        <authorList>
            <person name="Li T."/>
            <person name="Hu X."/>
            <person name="Zhang T."/>
            <person name="Song X."/>
            <person name="Zhang H."/>
            <person name="Dai N."/>
            <person name="Sheng W."/>
            <person name="Hou X."/>
            <person name="Wei L."/>
        </authorList>
    </citation>
    <scope>NUCLEOTIDE SEQUENCE</scope>
    <source>
        <strain evidence="7">KEN1</strain>
        <tissue evidence="7">Leaf</tissue>
    </source>
</reference>
<keyword evidence="2" id="KW-0547">Nucleotide-binding</keyword>
<dbReference type="GO" id="GO:0032543">
    <property type="term" value="P:mitochondrial translation"/>
    <property type="evidence" value="ECO:0007669"/>
    <property type="project" value="TreeGrafter"/>
</dbReference>
<accession>A0AAW2U1Y9</accession>
<keyword evidence="6" id="KW-0539">Nucleus</keyword>
<dbReference type="PANTHER" id="PTHR45782">
    <property type="entry name" value="MITOCHONDRIAL RIBOSOME-ASSOCIATED GTPASE 1"/>
    <property type="match status" value="1"/>
</dbReference>
<dbReference type="EMBL" id="JACGWN010000013">
    <property type="protein sequence ID" value="KAL0410849.1"/>
    <property type="molecule type" value="Genomic_DNA"/>
</dbReference>
<dbReference type="InterPro" id="IPR036638">
    <property type="entry name" value="HLH_DNA-bd_sf"/>
</dbReference>
<evidence type="ECO:0000256" key="6">
    <source>
        <dbReference type="ARBA" id="ARBA00023242"/>
    </source>
</evidence>
<dbReference type="Gene3D" id="4.10.280.10">
    <property type="entry name" value="Helix-loop-helix DNA-binding domain"/>
    <property type="match status" value="1"/>
</dbReference>
<dbReference type="GO" id="GO:0005739">
    <property type="term" value="C:mitochondrion"/>
    <property type="evidence" value="ECO:0007669"/>
    <property type="project" value="TreeGrafter"/>
</dbReference>
<evidence type="ECO:0000256" key="4">
    <source>
        <dbReference type="ARBA" id="ARBA00023134"/>
    </source>
</evidence>
<dbReference type="CDD" id="cd01856">
    <property type="entry name" value="YlqF"/>
    <property type="match status" value="1"/>
</dbReference>
<comment type="caution">
    <text evidence="7">The sequence shown here is derived from an EMBL/GenBank/DDBJ whole genome shotgun (WGS) entry which is preliminary data.</text>
</comment>
<protein>
    <submittedName>
        <fullName evidence="7">DAR GTPase 2, mitochondrial</fullName>
    </submittedName>
</protein>
<evidence type="ECO:0000256" key="2">
    <source>
        <dbReference type="ARBA" id="ARBA00022741"/>
    </source>
</evidence>